<dbReference type="OrthoDB" id="6241322at2"/>
<gene>
    <name evidence="1" type="ORF">C8D92_104109</name>
</gene>
<dbReference type="AlphaFoldDB" id="A0A2U1CXD8"/>
<comment type="caution">
    <text evidence="1">The sequence shown here is derived from an EMBL/GenBank/DDBJ whole genome shotgun (WGS) entry which is preliminary data.</text>
</comment>
<reference evidence="1 2" key="1">
    <citation type="submission" date="2018-04" db="EMBL/GenBank/DDBJ databases">
        <title>Genomic Encyclopedia of Type Strains, Phase IV (KMG-IV): sequencing the most valuable type-strain genomes for metagenomic binning, comparative biology and taxonomic classification.</title>
        <authorList>
            <person name="Goeker M."/>
        </authorList>
    </citation>
    <scope>NUCLEOTIDE SEQUENCE [LARGE SCALE GENOMIC DNA]</scope>
    <source>
        <strain evidence="1 2">DSM 28688</strain>
    </source>
</reference>
<name>A0A2U1CXD8_9GAMM</name>
<proteinExistence type="predicted"/>
<dbReference type="Proteomes" id="UP000245887">
    <property type="component" value="Unassembled WGS sequence"/>
</dbReference>
<evidence type="ECO:0000313" key="1">
    <source>
        <dbReference type="EMBL" id="PVY76878.1"/>
    </source>
</evidence>
<dbReference type="EMBL" id="QEKQ01000004">
    <property type="protein sequence ID" value="PVY76878.1"/>
    <property type="molecule type" value="Genomic_DNA"/>
</dbReference>
<dbReference type="RefSeq" id="WP_133243118.1">
    <property type="nucleotide sequence ID" value="NZ_QEKQ01000004.1"/>
</dbReference>
<sequence>MTKRQATTISTWLMPSTPAERRAIRNTARALCYGLRIPDGDHLVMILGNGDEKTNFDAVQTWVRDQLLMSGQAPGRANLNRLFHALEGELCRWEASLWQ</sequence>
<protein>
    <submittedName>
        <fullName evidence="1">Uncharacterized protein</fullName>
    </submittedName>
</protein>
<organism evidence="1 2">
    <name type="scientific">Tamilnaduibacter salinus</name>
    <dbReference type="NCBI Taxonomy" id="1484056"/>
    <lineage>
        <taxon>Bacteria</taxon>
        <taxon>Pseudomonadati</taxon>
        <taxon>Pseudomonadota</taxon>
        <taxon>Gammaproteobacteria</taxon>
        <taxon>Pseudomonadales</taxon>
        <taxon>Marinobacteraceae</taxon>
        <taxon>Tamilnaduibacter</taxon>
    </lineage>
</organism>
<evidence type="ECO:0000313" key="2">
    <source>
        <dbReference type="Proteomes" id="UP000245887"/>
    </source>
</evidence>
<accession>A0A2U1CXD8</accession>